<evidence type="ECO:0000313" key="3">
    <source>
        <dbReference type="EMBL" id="CAK8996126.1"/>
    </source>
</evidence>
<feature type="non-terminal residue" evidence="3">
    <location>
        <position position="1"/>
    </location>
</feature>
<dbReference type="EMBL" id="CAXAMN010001778">
    <property type="protein sequence ID" value="CAK8996126.1"/>
    <property type="molecule type" value="Genomic_DNA"/>
</dbReference>
<dbReference type="Gene3D" id="3.40.50.150">
    <property type="entry name" value="Vaccinia Virus protein VP39"/>
    <property type="match status" value="1"/>
</dbReference>
<organism evidence="3 4">
    <name type="scientific">Durusdinium trenchii</name>
    <dbReference type="NCBI Taxonomy" id="1381693"/>
    <lineage>
        <taxon>Eukaryota</taxon>
        <taxon>Sar</taxon>
        <taxon>Alveolata</taxon>
        <taxon>Dinophyceae</taxon>
        <taxon>Suessiales</taxon>
        <taxon>Symbiodiniaceae</taxon>
        <taxon>Durusdinium</taxon>
    </lineage>
</organism>
<keyword evidence="1" id="KW-0489">Methyltransferase</keyword>
<name>A0ABP0I2D0_9DINO</name>
<evidence type="ECO:0000256" key="2">
    <source>
        <dbReference type="ARBA" id="ARBA00022679"/>
    </source>
</evidence>
<dbReference type="SUPFAM" id="SSF53335">
    <property type="entry name" value="S-adenosyl-L-methionine-dependent methyltransferases"/>
    <property type="match status" value="1"/>
</dbReference>
<evidence type="ECO:0000256" key="1">
    <source>
        <dbReference type="ARBA" id="ARBA00022603"/>
    </source>
</evidence>
<evidence type="ECO:0000313" key="4">
    <source>
        <dbReference type="Proteomes" id="UP001642484"/>
    </source>
</evidence>
<dbReference type="InterPro" id="IPR029063">
    <property type="entry name" value="SAM-dependent_MTases_sf"/>
</dbReference>
<sequence length="317" mass="36352">TQQVDMADIYETQHCYVHNQQCRLDQGASLEVAGLPCWDYSSAGKRLAENGPTVGTFICHAKRHIHTKTPLIILENNLKMKLIEYLYGEHYHIHKLLVDVEDVGHSGTRRERVYIILAHKTRTIQLLDPKALYFAISSEIKSRISTRPSDYFVSNRTEVILAAQELAFKRKKVFKESWFSRLDCTRLLTDREKAVIKTLNKEYRRRWKGDPFQNKDLVYHLGDNAYRRAWSAVSNKLPTLRMSGGLTWSVHLKRFLTGREKLASLAFPVTKSIAKSMLVTELPVIDSRRASTVAGNCMNFNSIGVVQLLALASFKQR</sequence>
<dbReference type="Pfam" id="PF00145">
    <property type="entry name" value="DNA_methylase"/>
    <property type="match status" value="1"/>
</dbReference>
<dbReference type="InterPro" id="IPR001525">
    <property type="entry name" value="C5_MeTfrase"/>
</dbReference>
<keyword evidence="4" id="KW-1185">Reference proteome</keyword>
<gene>
    <name evidence="3" type="ORF">CCMP2556_LOCUS4329</name>
</gene>
<keyword evidence="2" id="KW-0808">Transferase</keyword>
<proteinExistence type="predicted"/>
<protein>
    <submittedName>
        <fullName evidence="3">Uncharacterized protein</fullName>
    </submittedName>
</protein>
<comment type="caution">
    <text evidence="3">The sequence shown here is derived from an EMBL/GenBank/DDBJ whole genome shotgun (WGS) entry which is preliminary data.</text>
</comment>
<accession>A0ABP0I2D0</accession>
<dbReference type="Proteomes" id="UP001642484">
    <property type="component" value="Unassembled WGS sequence"/>
</dbReference>
<reference evidence="3 4" key="1">
    <citation type="submission" date="2024-02" db="EMBL/GenBank/DDBJ databases">
        <authorList>
            <person name="Chen Y."/>
            <person name="Shah S."/>
            <person name="Dougan E. K."/>
            <person name="Thang M."/>
            <person name="Chan C."/>
        </authorList>
    </citation>
    <scope>NUCLEOTIDE SEQUENCE [LARGE SCALE GENOMIC DNA]</scope>
</reference>